<dbReference type="EC" id="1.2.4.2" evidence="2"/>
<feature type="compositionally biased region" description="Polar residues" evidence="5">
    <location>
        <begin position="8"/>
        <end position="24"/>
    </location>
</feature>
<dbReference type="GO" id="GO:0005829">
    <property type="term" value="C:cytosol"/>
    <property type="evidence" value="ECO:0007669"/>
    <property type="project" value="TreeGrafter"/>
</dbReference>
<dbReference type="InterPro" id="IPR029061">
    <property type="entry name" value="THDP-binding"/>
</dbReference>
<dbReference type="OrthoDB" id="9759785at2"/>
<dbReference type="NCBIfam" id="TIGR00239">
    <property type="entry name" value="2oxo_dh_E1"/>
    <property type="match status" value="1"/>
</dbReference>
<evidence type="ECO:0000256" key="5">
    <source>
        <dbReference type="SAM" id="MobiDB-lite"/>
    </source>
</evidence>
<dbReference type="InterPro" id="IPR031717">
    <property type="entry name" value="ODO-1/KGD_C"/>
</dbReference>
<evidence type="ECO:0000313" key="7">
    <source>
        <dbReference type="EMBL" id="TXD41193.1"/>
    </source>
</evidence>
<evidence type="ECO:0000256" key="4">
    <source>
        <dbReference type="ARBA" id="ARBA00023052"/>
    </source>
</evidence>
<dbReference type="NCBIfam" id="NF008907">
    <property type="entry name" value="PRK12270.1"/>
    <property type="match status" value="1"/>
</dbReference>
<dbReference type="Pfam" id="PF00676">
    <property type="entry name" value="E1_dh"/>
    <property type="match status" value="1"/>
</dbReference>
<organism evidence="7 8">
    <name type="scientific">Lujinxingia vulgaris</name>
    <dbReference type="NCBI Taxonomy" id="2600176"/>
    <lineage>
        <taxon>Bacteria</taxon>
        <taxon>Deltaproteobacteria</taxon>
        <taxon>Bradymonadales</taxon>
        <taxon>Lujinxingiaceae</taxon>
        <taxon>Lujinxingia</taxon>
    </lineage>
</organism>
<dbReference type="InterPro" id="IPR042179">
    <property type="entry name" value="KGD_C_sf"/>
</dbReference>
<dbReference type="GO" id="GO:0004591">
    <property type="term" value="F:oxoglutarate dehydrogenase (succinyl-transferring) activity"/>
    <property type="evidence" value="ECO:0007669"/>
    <property type="project" value="UniProtKB-EC"/>
</dbReference>
<dbReference type="InterPro" id="IPR005475">
    <property type="entry name" value="Transketolase-like_Pyr-bd"/>
</dbReference>
<dbReference type="Pfam" id="PF16870">
    <property type="entry name" value="OxoGdeHyase_C"/>
    <property type="match status" value="1"/>
</dbReference>
<dbReference type="PIRSF" id="PIRSF000157">
    <property type="entry name" value="Oxoglu_dh_E1"/>
    <property type="match status" value="1"/>
</dbReference>
<accession>A0A5C6XFH3</accession>
<comment type="cofactor">
    <cofactor evidence="1">
        <name>thiamine diphosphate</name>
        <dbReference type="ChEBI" id="CHEBI:58937"/>
    </cofactor>
</comment>
<dbReference type="Pfam" id="PF16078">
    <property type="entry name" value="2-oxogl_dehyd_N"/>
    <property type="match status" value="1"/>
</dbReference>
<dbReference type="Gene3D" id="3.40.50.12470">
    <property type="match status" value="1"/>
</dbReference>
<feature type="region of interest" description="Disordered" evidence="5">
    <location>
        <begin position="1"/>
        <end position="24"/>
    </location>
</feature>
<dbReference type="Gene3D" id="3.40.50.11610">
    <property type="entry name" value="Multifunctional 2-oxoglutarate metabolism enzyme, C-terminal domain"/>
    <property type="match status" value="1"/>
</dbReference>
<dbReference type="PANTHER" id="PTHR23152">
    <property type="entry name" value="2-OXOGLUTARATE DEHYDROGENASE"/>
    <property type="match status" value="1"/>
</dbReference>
<gene>
    <name evidence="7" type="ORF">FRC96_04850</name>
</gene>
<dbReference type="Proteomes" id="UP000321046">
    <property type="component" value="Unassembled WGS sequence"/>
</dbReference>
<dbReference type="GO" id="GO:0030976">
    <property type="term" value="F:thiamine pyrophosphate binding"/>
    <property type="evidence" value="ECO:0007669"/>
    <property type="project" value="InterPro"/>
</dbReference>
<dbReference type="Gene3D" id="1.10.287.1150">
    <property type="entry name" value="TPP helical domain"/>
    <property type="match status" value="1"/>
</dbReference>
<dbReference type="AlphaFoldDB" id="A0A5C6XFH3"/>
<dbReference type="SMART" id="SM00861">
    <property type="entry name" value="Transket_pyr"/>
    <property type="match status" value="1"/>
</dbReference>
<dbReference type="NCBIfam" id="NF006914">
    <property type="entry name" value="PRK09404.1"/>
    <property type="match status" value="1"/>
</dbReference>
<dbReference type="GO" id="GO:0045252">
    <property type="term" value="C:oxoglutarate dehydrogenase complex"/>
    <property type="evidence" value="ECO:0007669"/>
    <property type="project" value="TreeGrafter"/>
</dbReference>
<evidence type="ECO:0000313" key="8">
    <source>
        <dbReference type="Proteomes" id="UP000321046"/>
    </source>
</evidence>
<keyword evidence="4" id="KW-0786">Thiamine pyrophosphate</keyword>
<dbReference type="CDD" id="cd02016">
    <property type="entry name" value="TPP_E1_OGDC_like"/>
    <property type="match status" value="1"/>
</dbReference>
<evidence type="ECO:0000259" key="6">
    <source>
        <dbReference type="SMART" id="SM00861"/>
    </source>
</evidence>
<dbReference type="GO" id="GO:0006099">
    <property type="term" value="P:tricarboxylic acid cycle"/>
    <property type="evidence" value="ECO:0007669"/>
    <property type="project" value="TreeGrafter"/>
</dbReference>
<dbReference type="InterPro" id="IPR032106">
    <property type="entry name" value="2-oxogl_dehyd_N"/>
</dbReference>
<dbReference type="RefSeq" id="WP_146973329.1">
    <property type="nucleotide sequence ID" value="NZ_VOSL01000021.1"/>
</dbReference>
<sequence>MTVKDSNEQASNSPRPTASESQFTGENLAFIEDLYRQYLDDPSAVDPSWKPIFQEYFGGDAAPNGSAPHFKPRSIFEPARLPSQEIGGEAVWVDKAEGITVKAPGRTEGFAARVEAIVRAFRLHGHLIAKIDPLDRPRRPAPPELEPSLYGFSSGDLKAKVNYEPLFGSREVTLGDLIQRLRDLYCGHIAVEYQNMPGSQSRTWLRDRIERNDYAPLDVAADGPHILKKLVDADAFETFLHKKYVGAKRFSLTGGESLIPMLDFMLEEAADSGVEEVVVGMAHRGRLNVLHNIMNKPAEAMFSEFEKVQTPEEYVGSSDVKYHMGFSSDHPTRNGKTVHLSLCFNPSHLEFVNPVVLGRVRAKQDRLGNEAARQKLLPLLLHGDAAFSGQGIVTESLNLARVKGYNVGGTIHVVINNQIGFTTNPEDGRSTTYATDVAKMLEVPIFHVNGDDPEACVRVMKLAMQYRQRFGEDVIIDLVCYRRYGHNEGDEPRFTQPMMYGAIDSSKPVREKYVDSLIERQIMSAEETEAVWNERMDYYGEVFKEVREQPLPKSISTLDGLWTPYHGGELEAGAGNDAPIGEDLFKELATKLTEVPESHNVHRTLRRFLKGREQVASGEAPADWGTGEALAFASLLINGTRIRMTGQDCIRGTFSHRHAALFDTETGEGYWPLRHLTEDQASIEIYNSTLSENAVLGFEYGFSLDSPDALVLWEAQFGDFVNGAQVIIDQFINSGEDKWKRLSALTLLLPHGYEGQGPEHSSARLERFLQLCAGDNMYVCNMTTPAQYFHALRRQVLHPARKPLIVMSPKSLLRHKDAVSPMEDFTTVGFQPILKETRESVNTEKVRRVLLCSGKIYYDLCDHAAEQGIDDVAIVRVEQLYPLEGKLLQEAVAPFKNAREIVWVQEEPKNMGSWHYIFPRLIELFGADPLPAYVGRVASASPATGAYESHELEQRALVTKAFAETLD</sequence>
<comment type="caution">
    <text evidence="7">The sequence shown here is derived from an EMBL/GenBank/DDBJ whole genome shotgun (WGS) entry which is preliminary data.</text>
</comment>
<dbReference type="InterPro" id="IPR001017">
    <property type="entry name" value="DH_E1"/>
</dbReference>
<dbReference type="InterPro" id="IPR011603">
    <property type="entry name" value="2oxoglutarate_DH_E1"/>
</dbReference>
<proteinExistence type="predicted"/>
<dbReference type="SUPFAM" id="SSF52518">
    <property type="entry name" value="Thiamin diphosphate-binding fold (THDP-binding)"/>
    <property type="match status" value="2"/>
</dbReference>
<dbReference type="EMBL" id="VOSL01000021">
    <property type="protein sequence ID" value="TXD41193.1"/>
    <property type="molecule type" value="Genomic_DNA"/>
</dbReference>
<feature type="domain" description="Transketolase-like pyrimidine-binding" evidence="6">
    <location>
        <begin position="622"/>
        <end position="815"/>
    </location>
</feature>
<name>A0A5C6XFH3_9DELT</name>
<dbReference type="PANTHER" id="PTHR23152:SF4">
    <property type="entry name" value="2-OXOADIPATE DEHYDROGENASE COMPLEX COMPONENT E1"/>
    <property type="match status" value="1"/>
</dbReference>
<evidence type="ECO:0000256" key="2">
    <source>
        <dbReference type="ARBA" id="ARBA00012280"/>
    </source>
</evidence>
<dbReference type="Pfam" id="PF02779">
    <property type="entry name" value="Transket_pyr"/>
    <property type="match status" value="1"/>
</dbReference>
<dbReference type="Gene3D" id="3.40.50.970">
    <property type="match status" value="1"/>
</dbReference>
<evidence type="ECO:0000256" key="1">
    <source>
        <dbReference type="ARBA" id="ARBA00001964"/>
    </source>
</evidence>
<reference evidence="7 8" key="1">
    <citation type="submission" date="2019-08" db="EMBL/GenBank/DDBJ databases">
        <title>Bradymonadales sp. TMQ2.</title>
        <authorList>
            <person name="Liang Q."/>
        </authorList>
    </citation>
    <scope>NUCLEOTIDE SEQUENCE [LARGE SCALE GENOMIC DNA]</scope>
    <source>
        <strain evidence="7 8">TMQ2</strain>
    </source>
</reference>
<protein>
    <recommendedName>
        <fullName evidence="2">oxoglutarate dehydrogenase (succinyl-transferring)</fullName>
        <ecNumber evidence="2">1.2.4.2</ecNumber>
    </recommendedName>
</protein>
<evidence type="ECO:0000256" key="3">
    <source>
        <dbReference type="ARBA" id="ARBA00023002"/>
    </source>
</evidence>
<keyword evidence="3 7" id="KW-0560">Oxidoreductase</keyword>